<name>A0A8J2JFD3_9HEXA</name>
<protein>
    <submittedName>
        <fullName evidence="1">Uncharacterized protein</fullName>
    </submittedName>
</protein>
<evidence type="ECO:0000313" key="1">
    <source>
        <dbReference type="EMBL" id="CAG7719125.1"/>
    </source>
</evidence>
<dbReference type="Proteomes" id="UP000708208">
    <property type="component" value="Unassembled WGS sequence"/>
</dbReference>
<accession>A0A8J2JFD3</accession>
<comment type="caution">
    <text evidence="1">The sequence shown here is derived from an EMBL/GenBank/DDBJ whole genome shotgun (WGS) entry which is preliminary data.</text>
</comment>
<organism evidence="1 2">
    <name type="scientific">Allacma fusca</name>
    <dbReference type="NCBI Taxonomy" id="39272"/>
    <lineage>
        <taxon>Eukaryota</taxon>
        <taxon>Metazoa</taxon>
        <taxon>Ecdysozoa</taxon>
        <taxon>Arthropoda</taxon>
        <taxon>Hexapoda</taxon>
        <taxon>Collembola</taxon>
        <taxon>Symphypleona</taxon>
        <taxon>Sminthuridae</taxon>
        <taxon>Allacma</taxon>
    </lineage>
</organism>
<gene>
    <name evidence="1" type="ORF">AFUS01_LOCUS8466</name>
</gene>
<dbReference type="EMBL" id="CAJVCH010058876">
    <property type="protein sequence ID" value="CAG7719125.1"/>
    <property type="molecule type" value="Genomic_DNA"/>
</dbReference>
<sequence>MREDTIIEKLELDVRKRILTSQDKVRRNVRNCSVSLEEEEDIYDGLNKIAERVTFGEKVSGKWDVNVIDVTVLICTYGMEFL</sequence>
<proteinExistence type="predicted"/>
<evidence type="ECO:0000313" key="2">
    <source>
        <dbReference type="Proteomes" id="UP000708208"/>
    </source>
</evidence>
<dbReference type="AlphaFoldDB" id="A0A8J2JFD3"/>
<reference evidence="1" key="1">
    <citation type="submission" date="2021-06" db="EMBL/GenBank/DDBJ databases">
        <authorList>
            <person name="Hodson N. C."/>
            <person name="Mongue J. A."/>
            <person name="Jaron S. K."/>
        </authorList>
    </citation>
    <scope>NUCLEOTIDE SEQUENCE</scope>
</reference>
<keyword evidence="2" id="KW-1185">Reference proteome</keyword>